<dbReference type="InterPro" id="IPR036291">
    <property type="entry name" value="NAD(P)-bd_dom_sf"/>
</dbReference>
<dbReference type="EMBL" id="FMZE01000008">
    <property type="protein sequence ID" value="SDD44272.1"/>
    <property type="molecule type" value="Genomic_DNA"/>
</dbReference>
<gene>
    <name evidence="7" type="ORF">SAMN05421630_108202</name>
</gene>
<name>A0A222VU98_9PSEU</name>
<evidence type="ECO:0000256" key="4">
    <source>
        <dbReference type="ARBA" id="ARBA00023098"/>
    </source>
</evidence>
<keyword evidence="4" id="KW-0443">Lipid metabolism</keyword>
<dbReference type="AlphaFoldDB" id="A0A222VU98"/>
<dbReference type="Proteomes" id="UP000199494">
    <property type="component" value="Unassembled WGS sequence"/>
</dbReference>
<dbReference type="PRINTS" id="PR00081">
    <property type="entry name" value="GDHRDH"/>
</dbReference>
<dbReference type="InterPro" id="IPR020904">
    <property type="entry name" value="Sc_DH/Rdtase_CS"/>
</dbReference>
<dbReference type="Pfam" id="PF13561">
    <property type="entry name" value="adh_short_C2"/>
    <property type="match status" value="1"/>
</dbReference>
<dbReference type="RefSeq" id="WP_091807854.1">
    <property type="nucleotide sequence ID" value="NZ_CP016353.1"/>
</dbReference>
<comment type="similarity">
    <text evidence="1">Belongs to the short-chain dehydrogenases/reductases (SDR) family.</text>
</comment>
<evidence type="ECO:0000256" key="1">
    <source>
        <dbReference type="ARBA" id="ARBA00006484"/>
    </source>
</evidence>
<dbReference type="GO" id="GO:0016491">
    <property type="term" value="F:oxidoreductase activity"/>
    <property type="evidence" value="ECO:0007669"/>
    <property type="project" value="UniProtKB-KW"/>
</dbReference>
<dbReference type="PANTHER" id="PTHR43180">
    <property type="entry name" value="3-OXOACYL-(ACYL-CARRIER-PROTEIN) REDUCTASE (AFU_ORTHOLOGUE AFUA_6G11210)"/>
    <property type="match status" value="1"/>
</dbReference>
<evidence type="ECO:0000256" key="2">
    <source>
        <dbReference type="ARBA" id="ARBA00023002"/>
    </source>
</evidence>
<feature type="domain" description="Ketoreductase" evidence="6">
    <location>
        <begin position="7"/>
        <end position="187"/>
    </location>
</feature>
<dbReference type="NCBIfam" id="NF005559">
    <property type="entry name" value="PRK07231.1"/>
    <property type="match status" value="1"/>
</dbReference>
<keyword evidence="5" id="KW-0753">Steroid metabolism</keyword>
<dbReference type="InterPro" id="IPR057326">
    <property type="entry name" value="KR_dom"/>
</dbReference>
<dbReference type="InterPro" id="IPR002347">
    <property type="entry name" value="SDR_fam"/>
</dbReference>
<keyword evidence="3" id="KW-0520">NAD</keyword>
<dbReference type="PANTHER" id="PTHR43180:SF28">
    <property type="entry name" value="NAD(P)-BINDING ROSSMANN-FOLD SUPERFAMILY PROTEIN"/>
    <property type="match status" value="1"/>
</dbReference>
<evidence type="ECO:0000256" key="5">
    <source>
        <dbReference type="ARBA" id="ARBA00023221"/>
    </source>
</evidence>
<dbReference type="OrthoDB" id="3542748at2"/>
<dbReference type="PRINTS" id="PR00080">
    <property type="entry name" value="SDRFAMILY"/>
</dbReference>
<evidence type="ECO:0000313" key="7">
    <source>
        <dbReference type="EMBL" id="SDD44272.1"/>
    </source>
</evidence>
<dbReference type="STRING" id="530584.SAMN05421630_108202"/>
<organism evidence="7 8">
    <name type="scientific">Prauserella marina</name>
    <dbReference type="NCBI Taxonomy" id="530584"/>
    <lineage>
        <taxon>Bacteria</taxon>
        <taxon>Bacillati</taxon>
        <taxon>Actinomycetota</taxon>
        <taxon>Actinomycetes</taxon>
        <taxon>Pseudonocardiales</taxon>
        <taxon>Pseudonocardiaceae</taxon>
        <taxon>Prauserella</taxon>
    </lineage>
</organism>
<dbReference type="KEGG" id="pmad:BAY61_23405"/>
<dbReference type="GO" id="GO:0008202">
    <property type="term" value="P:steroid metabolic process"/>
    <property type="evidence" value="ECO:0007669"/>
    <property type="project" value="UniProtKB-KW"/>
</dbReference>
<proteinExistence type="inferred from homology"/>
<dbReference type="PROSITE" id="PS00061">
    <property type="entry name" value="ADH_SHORT"/>
    <property type="match status" value="1"/>
</dbReference>
<dbReference type="FunFam" id="3.40.50.720:FF:000084">
    <property type="entry name" value="Short-chain dehydrogenase reductase"/>
    <property type="match status" value="1"/>
</dbReference>
<protein>
    <submittedName>
        <fullName evidence="7">3alpha(Or 20beta)-hydroxysteroid dehydrogenase</fullName>
    </submittedName>
</protein>
<accession>A0A222VU98</accession>
<dbReference type="SUPFAM" id="SSF51735">
    <property type="entry name" value="NAD(P)-binding Rossmann-fold domains"/>
    <property type="match status" value="1"/>
</dbReference>
<reference evidence="7 8" key="1">
    <citation type="submission" date="2016-10" db="EMBL/GenBank/DDBJ databases">
        <authorList>
            <person name="de Groot N.N."/>
        </authorList>
    </citation>
    <scope>NUCLEOTIDE SEQUENCE [LARGE SCALE GENOMIC DNA]</scope>
    <source>
        <strain evidence="7 8">CGMCC 4.5506</strain>
    </source>
</reference>
<evidence type="ECO:0000259" key="6">
    <source>
        <dbReference type="SMART" id="SM00822"/>
    </source>
</evidence>
<keyword evidence="8" id="KW-1185">Reference proteome</keyword>
<keyword evidence="2" id="KW-0560">Oxidoreductase</keyword>
<evidence type="ECO:0000256" key="3">
    <source>
        <dbReference type="ARBA" id="ARBA00023027"/>
    </source>
</evidence>
<dbReference type="SMART" id="SM00822">
    <property type="entry name" value="PKS_KR"/>
    <property type="match status" value="1"/>
</dbReference>
<dbReference type="Gene3D" id="3.40.50.720">
    <property type="entry name" value="NAD(P)-binding Rossmann-like Domain"/>
    <property type="match status" value="1"/>
</dbReference>
<evidence type="ECO:0000313" key="8">
    <source>
        <dbReference type="Proteomes" id="UP000199494"/>
    </source>
</evidence>
<sequence>MGRLAGKVALITGAARGQGAAAARRFAEEGASVLLADINDEEGKALAEELGDKTAYHHLDVSDEDEWASAVEHAVSEFGTLNVLLNNAGVLHFSELGSTKLADYERVIKINQVGAFLGMRSVVEPMTTAGGGSVINVSSVEGLAGMPFLVAYTASKFAIRGMTKVAALELGDRGIRVNSLHPGMIDTSMVSDAAGGAEVDYSRIVRRLALGRVGQPEEIASLALFLASDESSYCTGAEFVADGGATATHALKL</sequence>